<dbReference type="WBParaSite" id="BPAG_0001453501-mRNA-1">
    <property type="protein sequence ID" value="BPAG_0001453501-mRNA-1"/>
    <property type="gene ID" value="BPAG_0001453501"/>
</dbReference>
<dbReference type="GO" id="GO:0005634">
    <property type="term" value="C:nucleus"/>
    <property type="evidence" value="ECO:0007669"/>
    <property type="project" value="TreeGrafter"/>
</dbReference>
<feature type="domain" description="C2H2-type" evidence="6">
    <location>
        <begin position="223"/>
        <end position="250"/>
    </location>
</feature>
<keyword evidence="8" id="KW-1185">Reference proteome</keyword>
<dbReference type="STRING" id="6280.A0A0N4TZR5"/>
<dbReference type="InterPro" id="IPR036236">
    <property type="entry name" value="Znf_C2H2_sf"/>
</dbReference>
<feature type="domain" description="C2H2-type" evidence="6">
    <location>
        <begin position="22"/>
        <end position="51"/>
    </location>
</feature>
<accession>A0A0N4TZR5</accession>
<protein>
    <submittedName>
        <fullName evidence="9">C2H2-type domain-containing protein</fullName>
    </submittedName>
</protein>
<dbReference type="GO" id="GO:0008270">
    <property type="term" value="F:zinc ion binding"/>
    <property type="evidence" value="ECO:0007669"/>
    <property type="project" value="UniProtKB-KW"/>
</dbReference>
<reference evidence="7 8" key="2">
    <citation type="submission" date="2018-11" db="EMBL/GenBank/DDBJ databases">
        <authorList>
            <consortium name="Pathogen Informatics"/>
        </authorList>
    </citation>
    <scope>NUCLEOTIDE SEQUENCE [LARGE SCALE GENOMIC DNA]</scope>
</reference>
<dbReference type="PROSITE" id="PS50157">
    <property type="entry name" value="ZINC_FINGER_C2H2_2"/>
    <property type="match status" value="4"/>
</dbReference>
<feature type="domain" description="C2H2-type" evidence="6">
    <location>
        <begin position="195"/>
        <end position="219"/>
    </location>
</feature>
<gene>
    <name evidence="7" type="ORF">BPAG_LOCUS14463</name>
</gene>
<reference evidence="9" key="1">
    <citation type="submission" date="2017-02" db="UniProtKB">
        <authorList>
            <consortium name="WormBaseParasite"/>
        </authorList>
    </citation>
    <scope>IDENTIFICATION</scope>
</reference>
<dbReference type="PANTHER" id="PTHR24381:SF443">
    <property type="entry name" value="ZINC FINGER PROTEIN CKR1"/>
    <property type="match status" value="1"/>
</dbReference>
<organism evidence="9">
    <name type="scientific">Brugia pahangi</name>
    <name type="common">Filarial nematode worm</name>
    <dbReference type="NCBI Taxonomy" id="6280"/>
    <lineage>
        <taxon>Eukaryota</taxon>
        <taxon>Metazoa</taxon>
        <taxon>Ecdysozoa</taxon>
        <taxon>Nematoda</taxon>
        <taxon>Chromadorea</taxon>
        <taxon>Rhabditida</taxon>
        <taxon>Spirurina</taxon>
        <taxon>Spiruromorpha</taxon>
        <taxon>Filarioidea</taxon>
        <taxon>Onchocercidae</taxon>
        <taxon>Brugia</taxon>
    </lineage>
</organism>
<evidence type="ECO:0000256" key="2">
    <source>
        <dbReference type="ARBA" id="ARBA00022737"/>
    </source>
</evidence>
<keyword evidence="2" id="KW-0677">Repeat</keyword>
<dbReference type="GO" id="GO:0000981">
    <property type="term" value="F:DNA-binding transcription factor activity, RNA polymerase II-specific"/>
    <property type="evidence" value="ECO:0007669"/>
    <property type="project" value="TreeGrafter"/>
</dbReference>
<dbReference type="AlphaFoldDB" id="A0A0N4TZR5"/>
<evidence type="ECO:0000259" key="6">
    <source>
        <dbReference type="PROSITE" id="PS50157"/>
    </source>
</evidence>
<dbReference type="InterPro" id="IPR013087">
    <property type="entry name" value="Znf_C2H2_type"/>
</dbReference>
<dbReference type="SUPFAM" id="SSF57667">
    <property type="entry name" value="beta-beta-alpha zinc fingers"/>
    <property type="match status" value="3"/>
</dbReference>
<dbReference type="SMART" id="SM00355">
    <property type="entry name" value="ZnF_C2H2"/>
    <property type="match status" value="6"/>
</dbReference>
<evidence type="ECO:0000313" key="7">
    <source>
        <dbReference type="EMBL" id="VDN95648.1"/>
    </source>
</evidence>
<dbReference type="Proteomes" id="UP000278627">
    <property type="component" value="Unassembled WGS sequence"/>
</dbReference>
<proteinExistence type="predicted"/>
<keyword evidence="3 5" id="KW-0863">Zinc-finger</keyword>
<dbReference type="Pfam" id="PF00096">
    <property type="entry name" value="zf-C2H2"/>
    <property type="match status" value="3"/>
</dbReference>
<feature type="domain" description="C2H2-type" evidence="6">
    <location>
        <begin position="109"/>
        <end position="138"/>
    </location>
</feature>
<keyword evidence="1" id="KW-0479">Metal-binding</keyword>
<keyword evidence="4" id="KW-0862">Zinc</keyword>
<evidence type="ECO:0000256" key="3">
    <source>
        <dbReference type="ARBA" id="ARBA00022771"/>
    </source>
</evidence>
<evidence type="ECO:0000256" key="4">
    <source>
        <dbReference type="ARBA" id="ARBA00022833"/>
    </source>
</evidence>
<evidence type="ECO:0000313" key="9">
    <source>
        <dbReference type="WBParaSite" id="BPAG_0001453501-mRNA-1"/>
    </source>
</evidence>
<name>A0A0N4TZR5_BRUPA</name>
<sequence>MITKNYNEYLIHKKTHGQPFIYECKEPGCGRTFDHKSSFVSHKQTHRPKQYGNRDKLFSKKNVLQNHNKYYGAPHKRNYSCHYRGCAMITKNYNEYLIHKKTHGQPFIYECKEPGCGRTFDHKSSFVSHKQTHRPKQYGNRDKLFSKKNVLQNHNKYYGAHRKSYECLYVGCAVIAKSYNEYLAHRKTHDQPFIYECKVLGCGRTFNHDSSLRCHRKTHQPRLQCEYCGKSFSYVTRLKSHKKLCSRAPR</sequence>
<evidence type="ECO:0000256" key="1">
    <source>
        <dbReference type="ARBA" id="ARBA00022723"/>
    </source>
</evidence>
<dbReference type="Gene3D" id="3.30.160.60">
    <property type="entry name" value="Classic Zinc Finger"/>
    <property type="match status" value="3"/>
</dbReference>
<dbReference type="GO" id="GO:0000977">
    <property type="term" value="F:RNA polymerase II transcription regulatory region sequence-specific DNA binding"/>
    <property type="evidence" value="ECO:0007669"/>
    <property type="project" value="TreeGrafter"/>
</dbReference>
<dbReference type="EMBL" id="UZAD01013683">
    <property type="protein sequence ID" value="VDN95648.1"/>
    <property type="molecule type" value="Genomic_DNA"/>
</dbReference>
<dbReference type="PROSITE" id="PS00028">
    <property type="entry name" value="ZINC_FINGER_C2H2_1"/>
    <property type="match status" value="3"/>
</dbReference>
<dbReference type="PANTHER" id="PTHR24381">
    <property type="entry name" value="ZINC FINGER PROTEIN"/>
    <property type="match status" value="1"/>
</dbReference>
<evidence type="ECO:0000313" key="8">
    <source>
        <dbReference type="Proteomes" id="UP000278627"/>
    </source>
</evidence>
<evidence type="ECO:0000256" key="5">
    <source>
        <dbReference type="PROSITE-ProRule" id="PRU00042"/>
    </source>
</evidence>